<reference evidence="1" key="1">
    <citation type="journal article" date="2022" name="bioRxiv">
        <title>Sequencing and chromosome-scale assembly of the giantPleurodeles waltlgenome.</title>
        <authorList>
            <person name="Brown T."/>
            <person name="Elewa A."/>
            <person name="Iarovenko S."/>
            <person name="Subramanian E."/>
            <person name="Araus A.J."/>
            <person name="Petzold A."/>
            <person name="Susuki M."/>
            <person name="Suzuki K.-i.T."/>
            <person name="Hayashi T."/>
            <person name="Toyoda A."/>
            <person name="Oliveira C."/>
            <person name="Osipova E."/>
            <person name="Leigh N.D."/>
            <person name="Simon A."/>
            <person name="Yun M.H."/>
        </authorList>
    </citation>
    <scope>NUCLEOTIDE SEQUENCE</scope>
    <source>
        <strain evidence="1">20211129_DDA</strain>
        <tissue evidence="1">Liver</tissue>
    </source>
</reference>
<dbReference type="PANTHER" id="PTHR33198">
    <property type="entry name" value="ANK_REP_REGION DOMAIN-CONTAINING PROTEIN-RELATED"/>
    <property type="match status" value="1"/>
</dbReference>
<dbReference type="Proteomes" id="UP001066276">
    <property type="component" value="Chromosome 2_1"/>
</dbReference>
<protein>
    <recommendedName>
        <fullName evidence="3">Retrotransposon gag domain-containing protein</fullName>
    </recommendedName>
</protein>
<evidence type="ECO:0000313" key="1">
    <source>
        <dbReference type="EMBL" id="KAJ1203519.1"/>
    </source>
</evidence>
<dbReference type="AlphaFoldDB" id="A0AAV7VS45"/>
<comment type="caution">
    <text evidence="1">The sequence shown here is derived from an EMBL/GenBank/DDBJ whole genome shotgun (WGS) entry which is preliminary data.</text>
</comment>
<dbReference type="PANTHER" id="PTHR33198:SF20">
    <property type="entry name" value="RETROTRANSPOSON GAG DOMAIN-CONTAINING PROTEIN"/>
    <property type="match status" value="1"/>
</dbReference>
<sequence>MVVHLGGKDIYRIPKTINEAEPKTHLTLIAALRIHFAPMVNVDYERFIVRQARQSADESIDMFYLRLKELVATCAFHNENDEIRGQIIQGCASSKLREQILEESGRPLQDILTMGRTKELSKARASHMEAALQNPIKMEQCPAVLGPEENPEFLWGS</sequence>
<keyword evidence="2" id="KW-1185">Reference proteome</keyword>
<accession>A0AAV7VS45</accession>
<proteinExistence type="predicted"/>
<evidence type="ECO:0008006" key="3">
    <source>
        <dbReference type="Google" id="ProtNLM"/>
    </source>
</evidence>
<gene>
    <name evidence="1" type="ORF">NDU88_007304</name>
</gene>
<organism evidence="1 2">
    <name type="scientific">Pleurodeles waltl</name>
    <name type="common">Iberian ribbed newt</name>
    <dbReference type="NCBI Taxonomy" id="8319"/>
    <lineage>
        <taxon>Eukaryota</taxon>
        <taxon>Metazoa</taxon>
        <taxon>Chordata</taxon>
        <taxon>Craniata</taxon>
        <taxon>Vertebrata</taxon>
        <taxon>Euteleostomi</taxon>
        <taxon>Amphibia</taxon>
        <taxon>Batrachia</taxon>
        <taxon>Caudata</taxon>
        <taxon>Salamandroidea</taxon>
        <taxon>Salamandridae</taxon>
        <taxon>Pleurodelinae</taxon>
        <taxon>Pleurodeles</taxon>
    </lineage>
</organism>
<name>A0AAV7VS45_PLEWA</name>
<evidence type="ECO:0000313" key="2">
    <source>
        <dbReference type="Proteomes" id="UP001066276"/>
    </source>
</evidence>
<dbReference type="EMBL" id="JANPWB010000003">
    <property type="protein sequence ID" value="KAJ1203519.1"/>
    <property type="molecule type" value="Genomic_DNA"/>
</dbReference>